<evidence type="ECO:0000259" key="4">
    <source>
        <dbReference type="Pfam" id="PF25390"/>
    </source>
</evidence>
<dbReference type="PRINTS" id="PR00633">
    <property type="entry name" value="RCCNDNSATION"/>
</dbReference>
<dbReference type="PROSITE" id="PS50012">
    <property type="entry name" value="RCC1_3"/>
    <property type="match status" value="6"/>
</dbReference>
<dbReference type="PANTHER" id="PTHR45982:SF1">
    <property type="entry name" value="REGULATOR OF CHROMOSOME CONDENSATION"/>
    <property type="match status" value="1"/>
</dbReference>
<dbReference type="Proteomes" id="UP000749559">
    <property type="component" value="Unassembled WGS sequence"/>
</dbReference>
<evidence type="ECO:0000313" key="5">
    <source>
        <dbReference type="EMBL" id="CAH1773702.1"/>
    </source>
</evidence>
<gene>
    <name evidence="5" type="ORF">OFUS_LOCUS1268</name>
</gene>
<keyword evidence="1" id="KW-0344">Guanine-nucleotide releasing factor</keyword>
<evidence type="ECO:0000313" key="6">
    <source>
        <dbReference type="Proteomes" id="UP000749559"/>
    </source>
</evidence>
<dbReference type="InterPro" id="IPR000408">
    <property type="entry name" value="Reg_chr_condens"/>
</dbReference>
<dbReference type="GO" id="GO:0005737">
    <property type="term" value="C:cytoplasm"/>
    <property type="evidence" value="ECO:0007669"/>
    <property type="project" value="TreeGrafter"/>
</dbReference>
<reference evidence="5" key="1">
    <citation type="submission" date="2022-03" db="EMBL/GenBank/DDBJ databases">
        <authorList>
            <person name="Martin C."/>
        </authorList>
    </citation>
    <scope>NUCLEOTIDE SEQUENCE</scope>
</reference>
<name>A0A8J1Y002_OWEFU</name>
<keyword evidence="2" id="KW-0677">Repeat</keyword>
<dbReference type="Gene3D" id="2.130.10.30">
    <property type="entry name" value="Regulator of chromosome condensation 1/beta-lactamase-inhibitor protein II"/>
    <property type="match status" value="1"/>
</dbReference>
<proteinExistence type="predicted"/>
<protein>
    <recommendedName>
        <fullName evidence="4">RCC1-like domain-containing protein</fullName>
    </recommendedName>
</protein>
<evidence type="ECO:0000256" key="2">
    <source>
        <dbReference type="ARBA" id="ARBA00022737"/>
    </source>
</evidence>
<dbReference type="InterPro" id="IPR051553">
    <property type="entry name" value="Ran_GTPase-activating"/>
</dbReference>
<dbReference type="SUPFAM" id="SSF50985">
    <property type="entry name" value="RCC1/BLIP-II"/>
    <property type="match status" value="1"/>
</dbReference>
<dbReference type="InterPro" id="IPR009091">
    <property type="entry name" value="RCC1/BLIP-II"/>
</dbReference>
<feature type="region of interest" description="Disordered" evidence="3">
    <location>
        <begin position="1"/>
        <end position="30"/>
    </location>
</feature>
<sequence>MPAPRGRKRGSTATPVANKGGADSQPAKRTKIYHRSHQKLSGTVLACGEGDVGQLGMGENILDRTKPGKVALPSPVIQAVAGGMHTVCLLENGEIYTFGCNDDGALGHDTSEDGSEMSPAKVENLGAKIIMVSAGDSHTAALADDGRVYIWGAFRDANGMMGMLAAGKTENTPVPILEDKTIVKIASGGDFLVCLSDAGEIFTLGCAEQGQLGRVAECFSQRGGRKGLDLILLPGEVHFKKSKGSKRKFSDIWVSTYSTYAQVADTNEIYAWGLNNYYQLGINDLSNRFVPTRVPSFDGKEWLSISGGQHHLVALDSEGKVYTLGRGTYGQLGLGEDVKAEIAKPTVNEKLNNKCVCIATGSAVSFAIDEQGICYGWGMGTSKQLAQTEDDDCFEPTILQGKQLENKKTIAVSSGGQHTVLLVTDK</sequence>
<dbReference type="GO" id="GO:0005085">
    <property type="term" value="F:guanyl-nucleotide exchange factor activity"/>
    <property type="evidence" value="ECO:0007669"/>
    <property type="project" value="TreeGrafter"/>
</dbReference>
<dbReference type="OrthoDB" id="61110at2759"/>
<accession>A0A8J1Y002</accession>
<organism evidence="5 6">
    <name type="scientific">Owenia fusiformis</name>
    <name type="common">Polychaete worm</name>
    <dbReference type="NCBI Taxonomy" id="6347"/>
    <lineage>
        <taxon>Eukaryota</taxon>
        <taxon>Metazoa</taxon>
        <taxon>Spiralia</taxon>
        <taxon>Lophotrochozoa</taxon>
        <taxon>Annelida</taxon>
        <taxon>Polychaeta</taxon>
        <taxon>Sedentaria</taxon>
        <taxon>Canalipalpata</taxon>
        <taxon>Sabellida</taxon>
        <taxon>Oweniida</taxon>
        <taxon>Oweniidae</taxon>
        <taxon>Owenia</taxon>
    </lineage>
</organism>
<dbReference type="Pfam" id="PF25390">
    <property type="entry name" value="WD40_RLD"/>
    <property type="match status" value="1"/>
</dbReference>
<evidence type="ECO:0000256" key="3">
    <source>
        <dbReference type="SAM" id="MobiDB-lite"/>
    </source>
</evidence>
<dbReference type="PROSITE" id="PS00626">
    <property type="entry name" value="RCC1_2"/>
    <property type="match status" value="2"/>
</dbReference>
<keyword evidence="6" id="KW-1185">Reference proteome</keyword>
<feature type="compositionally biased region" description="Basic residues" evidence="3">
    <location>
        <begin position="1"/>
        <end position="10"/>
    </location>
</feature>
<feature type="domain" description="RCC1-like" evidence="4">
    <location>
        <begin position="44"/>
        <end position="421"/>
    </location>
</feature>
<evidence type="ECO:0000256" key="1">
    <source>
        <dbReference type="ARBA" id="ARBA00022658"/>
    </source>
</evidence>
<comment type="caution">
    <text evidence="5">The sequence shown here is derived from an EMBL/GenBank/DDBJ whole genome shotgun (WGS) entry which is preliminary data.</text>
</comment>
<dbReference type="InterPro" id="IPR058923">
    <property type="entry name" value="RCC1-like_dom"/>
</dbReference>
<dbReference type="EMBL" id="CAIIXF020000001">
    <property type="protein sequence ID" value="CAH1773702.1"/>
    <property type="molecule type" value="Genomic_DNA"/>
</dbReference>
<dbReference type="PANTHER" id="PTHR45982">
    <property type="entry name" value="REGULATOR OF CHROMOSOME CONDENSATION"/>
    <property type="match status" value="1"/>
</dbReference>
<dbReference type="AlphaFoldDB" id="A0A8J1Y002"/>